<dbReference type="Pfam" id="PF02638">
    <property type="entry name" value="GHL10"/>
    <property type="match status" value="1"/>
</dbReference>
<feature type="domain" description="Glycosyl hydrolase-like 10" evidence="3">
    <location>
        <begin position="456"/>
        <end position="733"/>
    </location>
</feature>
<feature type="compositionally biased region" description="Polar residues" evidence="2">
    <location>
        <begin position="275"/>
        <end position="312"/>
    </location>
</feature>
<organism evidence="4 5">
    <name type="scientific">Allocoleopsis franciscana PCC 7113</name>
    <dbReference type="NCBI Taxonomy" id="1173027"/>
    <lineage>
        <taxon>Bacteria</taxon>
        <taxon>Bacillati</taxon>
        <taxon>Cyanobacteriota</taxon>
        <taxon>Cyanophyceae</taxon>
        <taxon>Coleofasciculales</taxon>
        <taxon>Coleofasciculaceae</taxon>
        <taxon>Allocoleopsis</taxon>
        <taxon>Allocoleopsis franciscana</taxon>
    </lineage>
</organism>
<dbReference type="InterPro" id="IPR017853">
    <property type="entry name" value="GH"/>
</dbReference>
<evidence type="ECO:0000256" key="1">
    <source>
        <dbReference type="ARBA" id="ARBA00022729"/>
    </source>
</evidence>
<dbReference type="eggNOG" id="COG1649">
    <property type="taxonomic scope" value="Bacteria"/>
</dbReference>
<dbReference type="HOGENOM" id="CLU_313489_0_0_3"/>
<sequence>MRSYLRSNQPWHLSTERLKPLFSRHRNRTNPGIPWKSILVGSAIATLFHSGVLPSAVWAETAKLGVVKSPENEGYWSEITTRLQATGVDYCIVDFSQVQQVSDLGSPKLLFLPNIERLEAPQLVALQEWMRQGGRVIVSGPMGTLSQPEIRTRLRTLLGAYWGFDLKQPSGLKPLRTAQQTWVPSSGSTGNIRGGVVIPTGLTSSTAAVWSQRDNSPAVVSNDQSIFLGWRWGVDVMVPPAVDTAWLQAALRRYDIPPSPSEGTSSPSQPYCVPSQASATQRSLTSLPSGNLPNPTRVTPRTASGSANTPTRIAQVDPDFGVAPAQVLPNSKGPLTAGQVSAMSQELKNLIGRVESALLSANASNSNVNLPTTAAIEQFLRAGAKGDSRPEDAQTPDPTMGSNSTIRAVVQARMGLQNFLNAIAQNDYDQARQHWLQARRTLWENYPIDRKLTQPEIRAIWLDRGTIVRAKSEQDLAKVFDQLAAAGFNTVFFETVNASYPIYPSRVAPEQNPLVKGWDPLAAAVKLAHQRGMELHAWVWMFAAANQRHNTILNQPATYPGPLLKALPDWAMFDQRGRLFDPNTKKAFLDPANPQVRQYLMALVEEIVTRYEVDGIQLDYIRYPFQDPRVNQNFGYGKAARQQFKELTGVDPIQVSPTQRDLWQKWTDFRIRQIDSFVSTLATRLRKQRPSLILSAAVFPLPRQERLQRLQQNWEDWAIRGDIDLMVPMTYALDTTGLERLAQPVLMQSTLSSTLMLPAIRLLNLPTIVAVDQIQLLRDSPSSGYALFAVENLDSNLQNVFRRTQSGENVRSSPPSPIPYRQPFPAAAARYQALQREWSFLLANQQLLLREPALSEWGKQADTLSTLLNQLAQEPSRQNLLAAKAYLVSFRSQFQRWMQSQSATQPYQVQVWDNRLATIERLLRYGERTVLKPD</sequence>
<gene>
    <name evidence="4" type="ORF">Mic7113_3858</name>
</gene>
<dbReference type="SUPFAM" id="SSF51445">
    <property type="entry name" value="(Trans)glycosidases"/>
    <property type="match status" value="1"/>
</dbReference>
<reference evidence="4 5" key="1">
    <citation type="submission" date="2012-06" db="EMBL/GenBank/DDBJ databases">
        <title>Finished chromosome of genome of Microcoleus sp. PCC 7113.</title>
        <authorList>
            <consortium name="US DOE Joint Genome Institute"/>
            <person name="Gugger M."/>
            <person name="Coursin T."/>
            <person name="Rippka R."/>
            <person name="Tandeau De Marsac N."/>
            <person name="Huntemann M."/>
            <person name="Wei C.-L."/>
            <person name="Han J."/>
            <person name="Detter J.C."/>
            <person name="Han C."/>
            <person name="Tapia R."/>
            <person name="Chen A."/>
            <person name="Kyrpides N."/>
            <person name="Mavromatis K."/>
            <person name="Markowitz V."/>
            <person name="Szeto E."/>
            <person name="Ivanova N."/>
            <person name="Pagani I."/>
            <person name="Pati A."/>
            <person name="Goodwin L."/>
            <person name="Nordberg H.P."/>
            <person name="Cantor M.N."/>
            <person name="Hua S.X."/>
            <person name="Woyke T."/>
            <person name="Kerfeld C.A."/>
        </authorList>
    </citation>
    <scope>NUCLEOTIDE SEQUENCE [LARGE SCALE GENOMIC DNA]</scope>
    <source>
        <strain evidence="4 5">PCC 7113</strain>
    </source>
</reference>
<dbReference type="RefSeq" id="WP_015183709.1">
    <property type="nucleotide sequence ID" value="NC_019738.1"/>
</dbReference>
<dbReference type="STRING" id="1173027.Mic7113_3858"/>
<keyword evidence="1" id="KW-0732">Signal</keyword>
<feature type="compositionally biased region" description="Low complexity" evidence="2">
    <location>
        <begin position="261"/>
        <end position="270"/>
    </location>
</feature>
<dbReference type="KEGG" id="mic:Mic7113_3858"/>
<dbReference type="PANTHER" id="PTHR43405">
    <property type="entry name" value="GLYCOSYL HYDROLASE DIGH"/>
    <property type="match status" value="1"/>
</dbReference>
<accession>K9WGR7</accession>
<name>K9WGR7_9CYAN</name>
<dbReference type="AlphaFoldDB" id="K9WGR7"/>
<dbReference type="InterPro" id="IPR029062">
    <property type="entry name" value="Class_I_gatase-like"/>
</dbReference>
<evidence type="ECO:0000313" key="5">
    <source>
        <dbReference type="Proteomes" id="UP000010471"/>
    </source>
</evidence>
<dbReference type="Proteomes" id="UP000010471">
    <property type="component" value="Chromosome"/>
</dbReference>
<evidence type="ECO:0000256" key="2">
    <source>
        <dbReference type="SAM" id="MobiDB-lite"/>
    </source>
</evidence>
<feature type="region of interest" description="Disordered" evidence="2">
    <location>
        <begin position="383"/>
        <end position="403"/>
    </location>
</feature>
<proteinExistence type="predicted"/>
<dbReference type="EMBL" id="CP003630">
    <property type="protein sequence ID" value="AFZ19570.1"/>
    <property type="molecule type" value="Genomic_DNA"/>
</dbReference>
<dbReference type="PATRIC" id="fig|1173027.3.peg.4244"/>
<dbReference type="PANTHER" id="PTHR43405:SF1">
    <property type="entry name" value="GLYCOSYL HYDROLASE DIGH"/>
    <property type="match status" value="1"/>
</dbReference>
<evidence type="ECO:0000313" key="4">
    <source>
        <dbReference type="EMBL" id="AFZ19570.1"/>
    </source>
</evidence>
<dbReference type="Gene3D" id="3.40.50.880">
    <property type="match status" value="1"/>
</dbReference>
<protein>
    <recommendedName>
        <fullName evidence="3">Glycosyl hydrolase-like 10 domain-containing protein</fullName>
    </recommendedName>
</protein>
<feature type="region of interest" description="Disordered" evidence="2">
    <location>
        <begin position="258"/>
        <end position="316"/>
    </location>
</feature>
<keyword evidence="5" id="KW-1185">Reference proteome</keyword>
<dbReference type="CDD" id="cd03143">
    <property type="entry name" value="A4_beta-galactosidase_middle_domain"/>
    <property type="match status" value="1"/>
</dbReference>
<evidence type="ECO:0000259" key="3">
    <source>
        <dbReference type="Pfam" id="PF02638"/>
    </source>
</evidence>
<dbReference type="InterPro" id="IPR052177">
    <property type="entry name" value="Divisome_Glycosyl_Hydrolase"/>
</dbReference>
<dbReference type="InterPro" id="IPR003790">
    <property type="entry name" value="GHL10"/>
</dbReference>
<dbReference type="Gene3D" id="3.20.20.80">
    <property type="entry name" value="Glycosidases"/>
    <property type="match status" value="1"/>
</dbReference>